<evidence type="ECO:0000256" key="11">
    <source>
        <dbReference type="ARBA" id="ARBA00022989"/>
    </source>
</evidence>
<evidence type="ECO:0000256" key="13">
    <source>
        <dbReference type="ARBA" id="ARBA00024209"/>
    </source>
</evidence>
<evidence type="ECO:0000256" key="7">
    <source>
        <dbReference type="ARBA" id="ARBA00022723"/>
    </source>
</evidence>
<dbReference type="CDD" id="cd16461">
    <property type="entry name" value="RING-H2_EL5-like"/>
    <property type="match status" value="1"/>
</dbReference>
<protein>
    <recommendedName>
        <fullName evidence="4">RING-type E3 ubiquitin transferase</fullName>
        <ecNumber evidence="4">2.3.2.27</ecNumber>
    </recommendedName>
</protein>
<dbReference type="InterPro" id="IPR044600">
    <property type="entry name" value="ATL1/ATL16-like"/>
</dbReference>
<evidence type="ECO:0000256" key="9">
    <source>
        <dbReference type="ARBA" id="ARBA00022786"/>
    </source>
</evidence>
<evidence type="ECO:0000256" key="3">
    <source>
        <dbReference type="ARBA" id="ARBA00004906"/>
    </source>
</evidence>
<organism evidence="17 18">
    <name type="scientific">Lithocarpus litseifolius</name>
    <dbReference type="NCBI Taxonomy" id="425828"/>
    <lineage>
        <taxon>Eukaryota</taxon>
        <taxon>Viridiplantae</taxon>
        <taxon>Streptophyta</taxon>
        <taxon>Embryophyta</taxon>
        <taxon>Tracheophyta</taxon>
        <taxon>Spermatophyta</taxon>
        <taxon>Magnoliopsida</taxon>
        <taxon>eudicotyledons</taxon>
        <taxon>Gunneridae</taxon>
        <taxon>Pentapetalae</taxon>
        <taxon>rosids</taxon>
        <taxon>fabids</taxon>
        <taxon>Fagales</taxon>
        <taxon>Fagaceae</taxon>
        <taxon>Lithocarpus</taxon>
    </lineage>
</organism>
<dbReference type="InterPro" id="IPR013083">
    <property type="entry name" value="Znf_RING/FYVE/PHD"/>
</dbReference>
<evidence type="ECO:0000313" key="17">
    <source>
        <dbReference type="EMBL" id="KAL0011238.1"/>
    </source>
</evidence>
<keyword evidence="7" id="KW-0479">Metal-binding</keyword>
<reference evidence="17 18" key="1">
    <citation type="submission" date="2024-01" db="EMBL/GenBank/DDBJ databases">
        <title>A telomere-to-telomere, gap-free genome of sweet tea (Lithocarpus litseifolius).</title>
        <authorList>
            <person name="Zhou J."/>
        </authorList>
    </citation>
    <scope>NUCLEOTIDE SEQUENCE [LARGE SCALE GENOMIC DNA]</scope>
    <source>
        <strain evidence="17">Zhou-2022a</strain>
        <tissue evidence="17">Leaf</tissue>
    </source>
</reference>
<comment type="pathway">
    <text evidence="3">Protein modification; protein ubiquitination.</text>
</comment>
<keyword evidence="12 15" id="KW-0472">Membrane</keyword>
<dbReference type="AlphaFoldDB" id="A0AAW2DKP6"/>
<evidence type="ECO:0000256" key="4">
    <source>
        <dbReference type="ARBA" id="ARBA00012483"/>
    </source>
</evidence>
<evidence type="ECO:0000256" key="5">
    <source>
        <dbReference type="ARBA" id="ARBA00022679"/>
    </source>
</evidence>
<dbReference type="GO" id="GO:0061630">
    <property type="term" value="F:ubiquitin protein ligase activity"/>
    <property type="evidence" value="ECO:0007669"/>
    <property type="project" value="UniProtKB-EC"/>
</dbReference>
<feature type="transmembrane region" description="Helical" evidence="15">
    <location>
        <begin position="47"/>
        <end position="68"/>
    </location>
</feature>
<sequence>MFNENYKLHFIFDTITLIKITLGATISSNDDNYNYRIGNNGNDNGKIILAAVLSLFAIVMIFIILQIYPRYLLRQQASLDRRTTQEVLDEIHSIESLMAGLDPLVMASLPKSIYKPSAQLDQGEEVTECSVCLSTFVEETMVKLLPNCTHRFHVECIDMWLSSNTTCPIYRTLAEPRVRPADGNLCSGVQPIVSPIEDSMPHGIGTRLSSFQRMLSR</sequence>
<proteinExistence type="inferred from homology"/>
<dbReference type="PANTHER" id="PTHR46913">
    <property type="entry name" value="RING-H2 FINGER PROTEIN ATL16"/>
    <property type="match status" value="1"/>
</dbReference>
<evidence type="ECO:0000256" key="10">
    <source>
        <dbReference type="ARBA" id="ARBA00022833"/>
    </source>
</evidence>
<dbReference type="GO" id="GO:0008270">
    <property type="term" value="F:zinc ion binding"/>
    <property type="evidence" value="ECO:0007669"/>
    <property type="project" value="UniProtKB-KW"/>
</dbReference>
<keyword evidence="5" id="KW-0808">Transferase</keyword>
<evidence type="ECO:0000256" key="8">
    <source>
        <dbReference type="ARBA" id="ARBA00022771"/>
    </source>
</evidence>
<evidence type="ECO:0000256" key="15">
    <source>
        <dbReference type="SAM" id="Phobius"/>
    </source>
</evidence>
<feature type="domain" description="RING-type" evidence="16">
    <location>
        <begin position="129"/>
        <end position="171"/>
    </location>
</feature>
<keyword evidence="8 14" id="KW-0863">Zinc-finger</keyword>
<dbReference type="PROSITE" id="PS50089">
    <property type="entry name" value="ZF_RING_2"/>
    <property type="match status" value="1"/>
</dbReference>
<dbReference type="GO" id="GO:0016020">
    <property type="term" value="C:membrane"/>
    <property type="evidence" value="ECO:0007669"/>
    <property type="project" value="UniProtKB-SubCell"/>
</dbReference>
<evidence type="ECO:0000313" key="18">
    <source>
        <dbReference type="Proteomes" id="UP001459277"/>
    </source>
</evidence>
<evidence type="ECO:0000256" key="12">
    <source>
        <dbReference type="ARBA" id="ARBA00023136"/>
    </source>
</evidence>
<name>A0AAW2DKP6_9ROSI</name>
<dbReference type="PANTHER" id="PTHR46913:SF1">
    <property type="entry name" value="RING-H2 FINGER PROTEIN ATL16"/>
    <property type="match status" value="1"/>
</dbReference>
<evidence type="ECO:0000256" key="2">
    <source>
        <dbReference type="ARBA" id="ARBA00004167"/>
    </source>
</evidence>
<keyword evidence="11 15" id="KW-1133">Transmembrane helix</keyword>
<dbReference type="InterPro" id="IPR001841">
    <property type="entry name" value="Znf_RING"/>
</dbReference>
<dbReference type="SMART" id="SM00184">
    <property type="entry name" value="RING"/>
    <property type="match status" value="1"/>
</dbReference>
<comment type="caution">
    <text evidence="17">The sequence shown here is derived from an EMBL/GenBank/DDBJ whole genome shotgun (WGS) entry which is preliminary data.</text>
</comment>
<dbReference type="SUPFAM" id="SSF57850">
    <property type="entry name" value="RING/U-box"/>
    <property type="match status" value="1"/>
</dbReference>
<accession>A0AAW2DKP6</accession>
<comment type="similarity">
    <text evidence="13">Belongs to the RING-type zinc finger family. ATL subfamily.</text>
</comment>
<dbReference type="Gene3D" id="3.30.40.10">
    <property type="entry name" value="Zinc/RING finger domain, C3HC4 (zinc finger)"/>
    <property type="match status" value="1"/>
</dbReference>
<keyword evidence="10" id="KW-0862">Zinc</keyword>
<evidence type="ECO:0000256" key="6">
    <source>
        <dbReference type="ARBA" id="ARBA00022692"/>
    </source>
</evidence>
<keyword evidence="6 15" id="KW-0812">Transmembrane</keyword>
<dbReference type="GO" id="GO:0016567">
    <property type="term" value="P:protein ubiquitination"/>
    <property type="evidence" value="ECO:0007669"/>
    <property type="project" value="InterPro"/>
</dbReference>
<evidence type="ECO:0000256" key="1">
    <source>
        <dbReference type="ARBA" id="ARBA00000900"/>
    </source>
</evidence>
<comment type="subcellular location">
    <subcellularLocation>
        <location evidence="2">Membrane</location>
        <topology evidence="2">Single-pass membrane protein</topology>
    </subcellularLocation>
</comment>
<keyword evidence="18" id="KW-1185">Reference proteome</keyword>
<evidence type="ECO:0000259" key="16">
    <source>
        <dbReference type="PROSITE" id="PS50089"/>
    </source>
</evidence>
<dbReference type="Proteomes" id="UP001459277">
    <property type="component" value="Unassembled WGS sequence"/>
</dbReference>
<evidence type="ECO:0000256" key="14">
    <source>
        <dbReference type="PROSITE-ProRule" id="PRU00175"/>
    </source>
</evidence>
<gene>
    <name evidence="17" type="ORF">SO802_006346</name>
</gene>
<dbReference type="Pfam" id="PF13639">
    <property type="entry name" value="zf-RING_2"/>
    <property type="match status" value="1"/>
</dbReference>
<comment type="catalytic activity">
    <reaction evidence="1">
        <text>S-ubiquitinyl-[E2 ubiquitin-conjugating enzyme]-L-cysteine + [acceptor protein]-L-lysine = [E2 ubiquitin-conjugating enzyme]-L-cysteine + N(6)-ubiquitinyl-[acceptor protein]-L-lysine.</text>
        <dbReference type="EC" id="2.3.2.27"/>
    </reaction>
</comment>
<dbReference type="EC" id="2.3.2.27" evidence="4"/>
<keyword evidence="9" id="KW-0833">Ubl conjugation pathway</keyword>
<dbReference type="EMBL" id="JAZDWU010000002">
    <property type="protein sequence ID" value="KAL0011238.1"/>
    <property type="molecule type" value="Genomic_DNA"/>
</dbReference>